<sequence>MGVGLSKEEVDSAARKQSEGIFSMVLKRQIERFAGLGGK</sequence>
<accession>A0A699ULC4</accession>
<gene>
    <name evidence="1" type="ORF">Tci_894882</name>
</gene>
<evidence type="ECO:0000313" key="1">
    <source>
        <dbReference type="EMBL" id="GFD22913.1"/>
    </source>
</evidence>
<proteinExistence type="predicted"/>
<dbReference type="EMBL" id="BKCJ011340916">
    <property type="protein sequence ID" value="GFD22913.1"/>
    <property type="molecule type" value="Genomic_DNA"/>
</dbReference>
<protein>
    <submittedName>
        <fullName evidence="1">Uncharacterized protein</fullName>
    </submittedName>
</protein>
<feature type="non-terminal residue" evidence="1">
    <location>
        <position position="39"/>
    </location>
</feature>
<name>A0A699ULC4_TANCI</name>
<reference evidence="1" key="1">
    <citation type="journal article" date="2019" name="Sci. Rep.">
        <title>Draft genome of Tanacetum cinerariifolium, the natural source of mosquito coil.</title>
        <authorList>
            <person name="Yamashiro T."/>
            <person name="Shiraishi A."/>
            <person name="Satake H."/>
            <person name="Nakayama K."/>
        </authorList>
    </citation>
    <scope>NUCLEOTIDE SEQUENCE</scope>
</reference>
<organism evidence="1">
    <name type="scientific">Tanacetum cinerariifolium</name>
    <name type="common">Dalmatian daisy</name>
    <name type="synonym">Chrysanthemum cinerariifolium</name>
    <dbReference type="NCBI Taxonomy" id="118510"/>
    <lineage>
        <taxon>Eukaryota</taxon>
        <taxon>Viridiplantae</taxon>
        <taxon>Streptophyta</taxon>
        <taxon>Embryophyta</taxon>
        <taxon>Tracheophyta</taxon>
        <taxon>Spermatophyta</taxon>
        <taxon>Magnoliopsida</taxon>
        <taxon>eudicotyledons</taxon>
        <taxon>Gunneridae</taxon>
        <taxon>Pentapetalae</taxon>
        <taxon>asterids</taxon>
        <taxon>campanulids</taxon>
        <taxon>Asterales</taxon>
        <taxon>Asteraceae</taxon>
        <taxon>Asteroideae</taxon>
        <taxon>Anthemideae</taxon>
        <taxon>Anthemidinae</taxon>
        <taxon>Tanacetum</taxon>
    </lineage>
</organism>
<comment type="caution">
    <text evidence="1">The sequence shown here is derived from an EMBL/GenBank/DDBJ whole genome shotgun (WGS) entry which is preliminary data.</text>
</comment>
<dbReference type="AlphaFoldDB" id="A0A699ULC4"/>